<name>A0A9X3TQ68_9BACL</name>
<proteinExistence type="predicted"/>
<feature type="chain" id="PRO_5040886993" evidence="2">
    <location>
        <begin position="28"/>
        <end position="458"/>
    </location>
</feature>
<evidence type="ECO:0000313" key="3">
    <source>
        <dbReference type="EMBL" id="MDA5108727.1"/>
    </source>
</evidence>
<feature type="region of interest" description="Disordered" evidence="1">
    <location>
        <begin position="397"/>
        <end position="458"/>
    </location>
</feature>
<evidence type="ECO:0000256" key="1">
    <source>
        <dbReference type="SAM" id="MobiDB-lite"/>
    </source>
</evidence>
<gene>
    <name evidence="3" type="ORF">O3V59_10165</name>
</gene>
<dbReference type="Proteomes" id="UP001151071">
    <property type="component" value="Unassembled WGS sequence"/>
</dbReference>
<organism evidence="3 4">
    <name type="scientific">Brevibacillus thermoruber</name>
    <dbReference type="NCBI Taxonomy" id="33942"/>
    <lineage>
        <taxon>Bacteria</taxon>
        <taxon>Bacillati</taxon>
        <taxon>Bacillota</taxon>
        <taxon>Bacilli</taxon>
        <taxon>Bacillales</taxon>
        <taxon>Paenibacillaceae</taxon>
        <taxon>Brevibacillus</taxon>
    </lineage>
</organism>
<protein>
    <submittedName>
        <fullName evidence="3">Uncharacterized protein</fullName>
    </submittedName>
</protein>
<dbReference type="EMBL" id="JAPYYP010000010">
    <property type="protein sequence ID" value="MDA5108727.1"/>
    <property type="molecule type" value="Genomic_DNA"/>
</dbReference>
<feature type="signal peptide" evidence="2">
    <location>
        <begin position="1"/>
        <end position="27"/>
    </location>
</feature>
<keyword evidence="2" id="KW-0732">Signal</keyword>
<feature type="compositionally biased region" description="Basic and acidic residues" evidence="1">
    <location>
        <begin position="410"/>
        <end position="421"/>
    </location>
</feature>
<dbReference type="AlphaFoldDB" id="A0A9X3TQ68"/>
<accession>A0A9X3TQ68</accession>
<evidence type="ECO:0000313" key="4">
    <source>
        <dbReference type="Proteomes" id="UP001151071"/>
    </source>
</evidence>
<dbReference type="RefSeq" id="WP_029099911.1">
    <property type="nucleotide sequence ID" value="NZ_JAPYYP010000010.1"/>
</dbReference>
<feature type="compositionally biased region" description="Basic and acidic residues" evidence="1">
    <location>
        <begin position="433"/>
        <end position="450"/>
    </location>
</feature>
<keyword evidence="4" id="KW-1185">Reference proteome</keyword>
<reference evidence="3" key="1">
    <citation type="submission" date="2022-12" db="EMBL/GenBank/DDBJ databases">
        <title>Draft genome sequence of the thermophilic strain Brevibacillus thermoruber HT42, isolated from Los Humeros, Puebla, Mexico, with biotechnological potential.</title>
        <authorList>
            <person name="Lara Sanchez J."/>
            <person name="Solis Palacios R."/>
            <person name="Bustos Baena A.S."/>
            <person name="Ruz Baez A.E."/>
            <person name="Espinosa Luna G."/>
            <person name="Oliart Ros R.M."/>
        </authorList>
    </citation>
    <scope>NUCLEOTIDE SEQUENCE</scope>
    <source>
        <strain evidence="3">HT42</strain>
    </source>
</reference>
<evidence type="ECO:0000256" key="2">
    <source>
        <dbReference type="SAM" id="SignalP"/>
    </source>
</evidence>
<comment type="caution">
    <text evidence="3">The sequence shown here is derived from an EMBL/GenBank/DDBJ whole genome shotgun (WGS) entry which is preliminary data.</text>
</comment>
<sequence>MKKMGTKPVLAVVTAAALIGGVTPLLADASTLGTETSGTKVVMNDESKQVTRYNLKELAANDPATLNMLLKTQADHLYLVVKEIGLDAKMQTYIEEHPEEWERVYREHYADIYLEVRFDVNNQGFVSVKPETHNQTTYIKGKVSDNVTKVVVDKPNGGTIEVVPTAEDTFTVSFSAIVSATPQYATVKAYVGDKLVETRKLQVNTGTAVETDVLIHALALLDGNKQELKVNGIISQEADKVVVKYDGKTKEADVKKLWKGIGSYSVTLKGVQAGKGKALVEAYKAGKKIDSESVELKVINAADSDKPHSYRIEGTASINAKEKQIRVKGSIDGLDDEGGKGKVKLYVVAPDGKKHEVKVDDDEFEVKLSYKNRSYNAKAVHLELYLDGKLVAQADIPHKTPVNGDDDEEGKGKGKDKDKHPKGNAYGYWKKHGHDDEDNHGGKNNHKDGDDRDEDDDE</sequence>